<keyword evidence="3" id="KW-0472">Membrane</keyword>
<evidence type="ECO:0000313" key="4">
    <source>
        <dbReference type="EMBL" id="MDC7676502.1"/>
    </source>
</evidence>
<organism evidence="4 5">
    <name type="scientific">Asticcacaulis machinosus</name>
    <dbReference type="NCBI Taxonomy" id="2984211"/>
    <lineage>
        <taxon>Bacteria</taxon>
        <taxon>Pseudomonadati</taxon>
        <taxon>Pseudomonadota</taxon>
        <taxon>Alphaproteobacteria</taxon>
        <taxon>Caulobacterales</taxon>
        <taxon>Caulobacteraceae</taxon>
        <taxon>Asticcacaulis</taxon>
    </lineage>
</organism>
<keyword evidence="2" id="KW-0812">Transmembrane</keyword>
<name>A0ABT5HJV1_9CAUL</name>
<keyword evidence="5" id="KW-1185">Reference proteome</keyword>
<proteinExistence type="predicted"/>
<dbReference type="SUPFAM" id="SSF53448">
    <property type="entry name" value="Nucleotide-diphospho-sugar transferases"/>
    <property type="match status" value="1"/>
</dbReference>
<dbReference type="PANTHER" id="PTHR21461">
    <property type="entry name" value="GLYCOSYLTRANSFERASE FAMILY 92 PROTEIN"/>
    <property type="match status" value="1"/>
</dbReference>
<comment type="caution">
    <text evidence="4">The sequence shown here is derived from an EMBL/GenBank/DDBJ whole genome shotgun (WGS) entry which is preliminary data.</text>
</comment>
<dbReference type="RefSeq" id="WP_272744837.1">
    <property type="nucleotide sequence ID" value="NZ_JAQQKV010000002.1"/>
</dbReference>
<dbReference type="EMBL" id="JAQQKV010000002">
    <property type="protein sequence ID" value="MDC7676502.1"/>
    <property type="molecule type" value="Genomic_DNA"/>
</dbReference>
<dbReference type="Gene3D" id="3.90.550.10">
    <property type="entry name" value="Spore Coat Polysaccharide Biosynthesis Protein SpsA, Chain A"/>
    <property type="match status" value="1"/>
</dbReference>
<evidence type="ECO:0000256" key="2">
    <source>
        <dbReference type="ARBA" id="ARBA00022692"/>
    </source>
</evidence>
<comment type="subcellular location">
    <subcellularLocation>
        <location evidence="1">Membrane</location>
        <topology evidence="1">Single-pass membrane protein</topology>
    </subcellularLocation>
</comment>
<evidence type="ECO:0000256" key="3">
    <source>
        <dbReference type="ARBA" id="ARBA00022989"/>
    </source>
</evidence>
<evidence type="ECO:0000313" key="5">
    <source>
        <dbReference type="Proteomes" id="UP001218579"/>
    </source>
</evidence>
<sequence length="283" mass="31787">MDIAVSATVTVVMIAKNEGPYLVEWLAYHRVLGFDEIVIYENNSTDDSDTILRKLAGAGKVTHRKWTLGRNESPQITAYQDALRKVKTDWILFIDADEFLVLQNETSVKAFLAPLDARKEVSAIGVNWRIFGSAGLLTNDGRPVMERFTLAAEPDFVVNTHLKSFSRVASLSGMVHMHACATKGKMVHPSGEPLTMLNWGLSEKVELDVAQINHYYTKTPEEYELKKARGQGGAGDNKPELKFWYNDESFVGHNRNDVKDVKILERYEEVKAEVARLNSILTA</sequence>
<reference evidence="4 5" key="1">
    <citation type="submission" date="2023-01" db="EMBL/GenBank/DDBJ databases">
        <title>Novel species of the genus Asticcacaulis isolated from rivers.</title>
        <authorList>
            <person name="Lu H."/>
        </authorList>
    </citation>
    <scope>NUCLEOTIDE SEQUENCE [LARGE SCALE GENOMIC DNA]</scope>
    <source>
        <strain evidence="4 5">LKC15W</strain>
    </source>
</reference>
<protein>
    <submittedName>
        <fullName evidence="4">Glycosyltransferase family 2 protein</fullName>
    </submittedName>
</protein>
<dbReference type="PANTHER" id="PTHR21461:SF69">
    <property type="entry name" value="GLYCOSYLTRANSFERASE FAMILY 92 PROTEIN"/>
    <property type="match status" value="1"/>
</dbReference>
<evidence type="ECO:0000256" key="1">
    <source>
        <dbReference type="ARBA" id="ARBA00004167"/>
    </source>
</evidence>
<dbReference type="InterPro" id="IPR029044">
    <property type="entry name" value="Nucleotide-diphossugar_trans"/>
</dbReference>
<gene>
    <name evidence="4" type="ORF">PQU98_10195</name>
</gene>
<keyword evidence="3" id="KW-1133">Transmembrane helix</keyword>
<accession>A0ABT5HJV1</accession>
<dbReference type="Proteomes" id="UP001218579">
    <property type="component" value="Unassembled WGS sequence"/>
</dbReference>
<dbReference type="Pfam" id="PF13704">
    <property type="entry name" value="Glyco_tranf_2_4"/>
    <property type="match status" value="1"/>
</dbReference>